<organism evidence="2 3">
    <name type="scientific">Rhodotorula diobovata</name>
    <dbReference type="NCBI Taxonomy" id="5288"/>
    <lineage>
        <taxon>Eukaryota</taxon>
        <taxon>Fungi</taxon>
        <taxon>Dikarya</taxon>
        <taxon>Basidiomycota</taxon>
        <taxon>Pucciniomycotina</taxon>
        <taxon>Microbotryomycetes</taxon>
        <taxon>Sporidiobolales</taxon>
        <taxon>Sporidiobolaceae</taxon>
        <taxon>Rhodotorula</taxon>
    </lineage>
</organism>
<feature type="region of interest" description="Disordered" evidence="1">
    <location>
        <begin position="1"/>
        <end position="24"/>
    </location>
</feature>
<feature type="region of interest" description="Disordered" evidence="1">
    <location>
        <begin position="69"/>
        <end position="124"/>
    </location>
</feature>
<dbReference type="EMBL" id="SOZI01000079">
    <property type="protein sequence ID" value="TNY19965.1"/>
    <property type="molecule type" value="Genomic_DNA"/>
</dbReference>
<dbReference type="OrthoDB" id="2530400at2759"/>
<evidence type="ECO:0000313" key="3">
    <source>
        <dbReference type="Proteomes" id="UP000311382"/>
    </source>
</evidence>
<reference evidence="2 3" key="1">
    <citation type="submission" date="2019-03" db="EMBL/GenBank/DDBJ databases">
        <title>Rhodosporidium diobovatum UCD-FST 08-225 genome sequencing, assembly, and annotation.</title>
        <authorList>
            <person name="Fakankun I.U."/>
            <person name="Fristensky B."/>
            <person name="Levin D.B."/>
        </authorList>
    </citation>
    <scope>NUCLEOTIDE SEQUENCE [LARGE SCALE GENOMIC DNA]</scope>
    <source>
        <strain evidence="2 3">UCD-FST 08-225</strain>
    </source>
</reference>
<proteinExistence type="predicted"/>
<name>A0A5C5FTJ7_9BASI</name>
<feature type="compositionally biased region" description="Low complexity" evidence="1">
    <location>
        <begin position="1"/>
        <end position="19"/>
    </location>
</feature>
<sequence length="124" mass="13196">MSSDAASLLTVSSSTPLVDASTSAKSRSFLSELLKRTPSPRALSSSSTKPPLSSEDVFREVMALNARHGHPSVQVYSLKAPLRTPRKPKPSPSKPAQSPHEVFEGVMGLNAKHGHPSVQALSVR</sequence>
<dbReference type="Proteomes" id="UP000311382">
    <property type="component" value="Unassembled WGS sequence"/>
</dbReference>
<evidence type="ECO:0000256" key="1">
    <source>
        <dbReference type="SAM" id="MobiDB-lite"/>
    </source>
</evidence>
<evidence type="ECO:0000313" key="2">
    <source>
        <dbReference type="EMBL" id="TNY19965.1"/>
    </source>
</evidence>
<keyword evidence="3" id="KW-1185">Reference proteome</keyword>
<feature type="region of interest" description="Disordered" evidence="1">
    <location>
        <begin position="35"/>
        <end position="54"/>
    </location>
</feature>
<feature type="compositionally biased region" description="Low complexity" evidence="1">
    <location>
        <begin position="43"/>
        <end position="54"/>
    </location>
</feature>
<accession>A0A5C5FTJ7</accession>
<comment type="caution">
    <text evidence="2">The sequence shown here is derived from an EMBL/GenBank/DDBJ whole genome shotgun (WGS) entry which is preliminary data.</text>
</comment>
<gene>
    <name evidence="2" type="ORF">DMC30DRAFT_417379</name>
</gene>
<dbReference type="AlphaFoldDB" id="A0A5C5FTJ7"/>
<protein>
    <submittedName>
        <fullName evidence="2">Uncharacterized protein</fullName>
    </submittedName>
</protein>